<keyword evidence="4 7" id="KW-0812">Transmembrane</keyword>
<evidence type="ECO:0000256" key="2">
    <source>
        <dbReference type="ARBA" id="ARBA00022448"/>
    </source>
</evidence>
<dbReference type="InterPro" id="IPR052017">
    <property type="entry name" value="TSUP"/>
</dbReference>
<comment type="subcellular location">
    <subcellularLocation>
        <location evidence="1">Cell membrane</location>
        <topology evidence="1">Multi-pass membrane protein</topology>
    </subcellularLocation>
</comment>
<keyword evidence="5 7" id="KW-1133">Transmembrane helix</keyword>
<dbReference type="EMBL" id="JATAAI010000005">
    <property type="protein sequence ID" value="KAK1745789.1"/>
    <property type="molecule type" value="Genomic_DNA"/>
</dbReference>
<dbReference type="InterPro" id="IPR002781">
    <property type="entry name" value="TM_pro_TauE-like"/>
</dbReference>
<feature type="transmembrane region" description="Helical" evidence="7">
    <location>
        <begin position="101"/>
        <end position="119"/>
    </location>
</feature>
<feature type="transmembrane region" description="Helical" evidence="7">
    <location>
        <begin position="16"/>
        <end position="40"/>
    </location>
</feature>
<evidence type="ECO:0000256" key="4">
    <source>
        <dbReference type="ARBA" id="ARBA00022692"/>
    </source>
</evidence>
<evidence type="ECO:0000313" key="8">
    <source>
        <dbReference type="EMBL" id="KAK1745789.1"/>
    </source>
</evidence>
<sequence>MEEYVQHGTSSQLPTLVVISLFLGMGKGGVPGLATIATAATVVTAPTHIPNGLGYAVALMVPILTMIDIYAAYLHQHALDWNTIGMILGQYVAERYLTDKGARLFIGLLLLFILALRTWKQMDKEEDREDETVAVHMPLIDRKNEGNVRLDAMESGESNKSDDDPSTTAGLRNITTTRRKASIDPTKRLVWACFVGLMGGMATMLTNSMGPILNVYLLSIAELTPQSYVGTRAMFFCFLNVGKLPIRVMGGSLGLPMMPLAFGLGAVSVLGVFLAKPIMLSINERLFVKLELSVVAFAGLRLCYMGIKS</sequence>
<protein>
    <submittedName>
        <fullName evidence="8">Sulfite exporter TauE/SafE family protein</fullName>
    </submittedName>
</protein>
<feature type="transmembrane region" description="Helical" evidence="7">
    <location>
        <begin position="253"/>
        <end position="274"/>
    </location>
</feature>
<dbReference type="Pfam" id="PF01925">
    <property type="entry name" value="TauE"/>
    <property type="match status" value="1"/>
</dbReference>
<feature type="transmembrane region" description="Helical" evidence="7">
    <location>
        <begin position="189"/>
        <end position="209"/>
    </location>
</feature>
<reference evidence="8" key="1">
    <citation type="submission" date="2023-06" db="EMBL/GenBank/DDBJ databases">
        <title>Survivors Of The Sea: Transcriptome response of Skeletonema marinoi to long-term dormancy.</title>
        <authorList>
            <person name="Pinder M.I.M."/>
            <person name="Kourtchenko O."/>
            <person name="Robertson E.K."/>
            <person name="Larsson T."/>
            <person name="Maumus F."/>
            <person name="Osuna-Cruz C.M."/>
            <person name="Vancaester E."/>
            <person name="Stenow R."/>
            <person name="Vandepoele K."/>
            <person name="Ploug H."/>
            <person name="Bruchert V."/>
            <person name="Godhe A."/>
            <person name="Topel M."/>
        </authorList>
    </citation>
    <scope>NUCLEOTIDE SEQUENCE</scope>
    <source>
        <strain evidence="8">R05AC</strain>
    </source>
</reference>
<evidence type="ECO:0000256" key="7">
    <source>
        <dbReference type="SAM" id="Phobius"/>
    </source>
</evidence>
<gene>
    <name evidence="8" type="ORF">QTG54_003713</name>
</gene>
<feature type="transmembrane region" description="Helical" evidence="7">
    <location>
        <begin position="52"/>
        <end position="73"/>
    </location>
</feature>
<accession>A0AAD8YHS9</accession>
<proteinExistence type="predicted"/>
<comment type="caution">
    <text evidence="8">The sequence shown here is derived from an EMBL/GenBank/DDBJ whole genome shotgun (WGS) entry which is preliminary data.</text>
</comment>
<keyword evidence="9" id="KW-1185">Reference proteome</keyword>
<dbReference type="PANTHER" id="PTHR30269:SF37">
    <property type="entry name" value="MEMBRANE TRANSPORTER PROTEIN"/>
    <property type="match status" value="1"/>
</dbReference>
<organism evidence="8 9">
    <name type="scientific">Skeletonema marinoi</name>
    <dbReference type="NCBI Taxonomy" id="267567"/>
    <lineage>
        <taxon>Eukaryota</taxon>
        <taxon>Sar</taxon>
        <taxon>Stramenopiles</taxon>
        <taxon>Ochrophyta</taxon>
        <taxon>Bacillariophyta</taxon>
        <taxon>Coscinodiscophyceae</taxon>
        <taxon>Thalassiosirophycidae</taxon>
        <taxon>Thalassiosirales</taxon>
        <taxon>Skeletonemataceae</taxon>
        <taxon>Skeletonema</taxon>
        <taxon>Skeletonema marinoi-dohrnii complex</taxon>
    </lineage>
</organism>
<evidence type="ECO:0000256" key="5">
    <source>
        <dbReference type="ARBA" id="ARBA00022989"/>
    </source>
</evidence>
<keyword evidence="6 7" id="KW-0472">Membrane</keyword>
<keyword evidence="2" id="KW-0813">Transport</keyword>
<evidence type="ECO:0000256" key="3">
    <source>
        <dbReference type="ARBA" id="ARBA00022475"/>
    </source>
</evidence>
<name>A0AAD8YHS9_9STRA</name>
<dbReference type="PANTHER" id="PTHR30269">
    <property type="entry name" value="TRANSMEMBRANE PROTEIN YFCA"/>
    <property type="match status" value="1"/>
</dbReference>
<keyword evidence="3" id="KW-1003">Cell membrane</keyword>
<evidence type="ECO:0000256" key="6">
    <source>
        <dbReference type="ARBA" id="ARBA00023136"/>
    </source>
</evidence>
<evidence type="ECO:0000313" key="9">
    <source>
        <dbReference type="Proteomes" id="UP001224775"/>
    </source>
</evidence>
<dbReference type="AlphaFoldDB" id="A0AAD8YHS9"/>
<dbReference type="Proteomes" id="UP001224775">
    <property type="component" value="Unassembled WGS sequence"/>
</dbReference>
<evidence type="ECO:0000256" key="1">
    <source>
        <dbReference type="ARBA" id="ARBA00004651"/>
    </source>
</evidence>
<dbReference type="GO" id="GO:0005886">
    <property type="term" value="C:plasma membrane"/>
    <property type="evidence" value="ECO:0007669"/>
    <property type="project" value="UniProtKB-SubCell"/>
</dbReference>